<dbReference type="PROSITE" id="PS01180">
    <property type="entry name" value="CUB"/>
    <property type="match status" value="2"/>
</dbReference>
<feature type="region of interest" description="Disordered" evidence="4">
    <location>
        <begin position="1172"/>
        <end position="1200"/>
    </location>
</feature>
<dbReference type="EMBL" id="CAJNOJ010000080">
    <property type="protein sequence ID" value="CAF1056520.1"/>
    <property type="molecule type" value="Genomic_DNA"/>
</dbReference>
<feature type="compositionally biased region" description="Polar residues" evidence="4">
    <location>
        <begin position="1278"/>
        <end position="1289"/>
    </location>
</feature>
<comment type="caution">
    <text evidence="3">Lacks conserved residue(s) required for the propagation of feature annotation.</text>
</comment>
<dbReference type="InterPro" id="IPR035914">
    <property type="entry name" value="Sperma_CUB_dom_sf"/>
</dbReference>
<evidence type="ECO:0000256" key="5">
    <source>
        <dbReference type="SAM" id="SignalP"/>
    </source>
</evidence>
<dbReference type="EMBL" id="CAJNOR010001719">
    <property type="protein sequence ID" value="CAF1188835.1"/>
    <property type="molecule type" value="Genomic_DNA"/>
</dbReference>
<dbReference type="Pfam" id="PF00431">
    <property type="entry name" value="CUB"/>
    <property type="match status" value="1"/>
</dbReference>
<gene>
    <name evidence="7" type="ORF">EDS130_LOCUS17699</name>
    <name evidence="8" type="ORF">XAT740_LOCUS22996</name>
</gene>
<keyword evidence="9" id="KW-1185">Reference proteome</keyword>
<feature type="domain" description="CUB" evidence="6">
    <location>
        <begin position="20"/>
        <end position="139"/>
    </location>
</feature>
<dbReference type="InterPro" id="IPR000859">
    <property type="entry name" value="CUB_dom"/>
</dbReference>
<evidence type="ECO:0000256" key="2">
    <source>
        <dbReference type="ARBA" id="ARBA00023157"/>
    </source>
</evidence>
<evidence type="ECO:0000256" key="3">
    <source>
        <dbReference type="PROSITE-ProRule" id="PRU00059"/>
    </source>
</evidence>
<evidence type="ECO:0000259" key="6">
    <source>
        <dbReference type="PROSITE" id="PS01180"/>
    </source>
</evidence>
<organism evidence="8 9">
    <name type="scientific">Adineta ricciae</name>
    <name type="common">Rotifer</name>
    <dbReference type="NCBI Taxonomy" id="249248"/>
    <lineage>
        <taxon>Eukaryota</taxon>
        <taxon>Metazoa</taxon>
        <taxon>Spiralia</taxon>
        <taxon>Gnathifera</taxon>
        <taxon>Rotifera</taxon>
        <taxon>Eurotatoria</taxon>
        <taxon>Bdelloidea</taxon>
        <taxon>Adinetida</taxon>
        <taxon>Adinetidae</taxon>
        <taxon>Adineta</taxon>
    </lineage>
</organism>
<dbReference type="PANTHER" id="PTHR24251">
    <property type="entry name" value="OVOCHYMASE-RELATED"/>
    <property type="match status" value="1"/>
</dbReference>
<keyword evidence="2" id="KW-1015">Disulfide bond</keyword>
<evidence type="ECO:0000256" key="4">
    <source>
        <dbReference type="SAM" id="MobiDB-lite"/>
    </source>
</evidence>
<dbReference type="Proteomes" id="UP000663828">
    <property type="component" value="Unassembled WGS sequence"/>
</dbReference>
<dbReference type="SMART" id="SM00042">
    <property type="entry name" value="CUB"/>
    <property type="match status" value="3"/>
</dbReference>
<reference evidence="8" key="1">
    <citation type="submission" date="2021-02" db="EMBL/GenBank/DDBJ databases">
        <authorList>
            <person name="Nowell W R."/>
        </authorList>
    </citation>
    <scope>NUCLEOTIDE SEQUENCE</scope>
</reference>
<evidence type="ECO:0000313" key="9">
    <source>
        <dbReference type="Proteomes" id="UP000663828"/>
    </source>
</evidence>
<feature type="compositionally biased region" description="Polar residues" evidence="4">
    <location>
        <begin position="1303"/>
        <end position="1317"/>
    </location>
</feature>
<feature type="compositionally biased region" description="Polar residues" evidence="4">
    <location>
        <begin position="1175"/>
        <end position="1200"/>
    </location>
</feature>
<name>A0A814VIX5_ADIRI</name>
<evidence type="ECO:0000313" key="7">
    <source>
        <dbReference type="EMBL" id="CAF1056520.1"/>
    </source>
</evidence>
<feature type="domain" description="CUB" evidence="6">
    <location>
        <begin position="163"/>
        <end position="273"/>
    </location>
</feature>
<dbReference type="OrthoDB" id="5804959at2759"/>
<feature type="region of interest" description="Disordered" evidence="4">
    <location>
        <begin position="1274"/>
        <end position="1317"/>
    </location>
</feature>
<comment type="caution">
    <text evidence="8">The sequence shown here is derived from an EMBL/GenBank/DDBJ whole genome shotgun (WGS) entry which is preliminary data.</text>
</comment>
<dbReference type="SUPFAM" id="SSF49854">
    <property type="entry name" value="Spermadhesin, CUB domain"/>
    <property type="match status" value="4"/>
</dbReference>
<dbReference type="Proteomes" id="UP000663852">
    <property type="component" value="Unassembled WGS sequence"/>
</dbReference>
<evidence type="ECO:0000313" key="8">
    <source>
        <dbReference type="EMBL" id="CAF1188835.1"/>
    </source>
</evidence>
<feature type="compositionally biased region" description="Basic residues" evidence="4">
    <location>
        <begin position="1292"/>
        <end position="1301"/>
    </location>
</feature>
<accession>A0A814VIX5</accession>
<evidence type="ECO:0000256" key="1">
    <source>
        <dbReference type="ARBA" id="ARBA00022737"/>
    </source>
</evidence>
<proteinExistence type="predicted"/>
<keyword evidence="1" id="KW-0677">Repeat</keyword>
<sequence>MCINIVLYLILFFSSVAYSCDYQLTNTTGTVIFPSYENNIECLWVFNLSGSVNSSGFRYLLITFHYFDTEFGHDELFIGETIFDVSRYNSKLFRFSGSKLPDPCLILLRGDIQLRPIWMQFVSDHTTTGSGFTLDYAFLVNQSSPSVGKSAKLLINADIRQNSKSSYSFPYGNLSSPNYPQNYSNNMICRWNFFHRHAFIRLNIAAFQTEYHYDTFTIYLGQNLNNRAMILYEWSGDEMDNKHLFIPNDNILIVFQTDKTNNASGFSLQYEIIVKENITIEINDNYGVIQSNNYPNFLRTNVEHTWIIHMNSFSEIQIELNDIYLDYEHDYLQVNTGGVTYTLDTPRSYRFSAANETKIILRTKHADDDYRYRGFNLTYRKWNTTAGKVDEWKDLPCGKKYSSANGTIEFQHQTLTSFDCLILIEVDDGQNILLRFDYLNWDNQENYIEIGLFHNPNEYRLFHLSDTLPGTWFIANDSQIWIRFYSSQFSLDVSSFRLFYTETIRWSTVTAKPYVQVLDDHRLFPYRLISLPTNSIYHNLTQAYIWHIEALDDECVQIRFESLRTIDNRRFCFQIKDSSQTRYVCNNEQLPFASHHTGSCILSIEPEFIWMLVEYNIQIDKYKKMLLSHYLTFNDDSLVLTPSLASESYISIEWIISLNDSSGIIFDIENFDGKTPAELILPENDNSTKSYSLDTISARRFAHALTSHLKSFRIVYTSWSLPQQKQKRLFRLSLYKISKGYFNFRDFYYISYQSNQSTSLWTIRGQYENSTFSAVMFSSNPNLILETTANTNLSSTTTIIPILSYHFNIRLAQQNNVQNSDFLVILYEQEKHENISTNKTSSLIATNDFALYDIHLPSTSFNSIDFIIIQGDNGTSIRLFDLNTENNDYFLLNLSSIKFKQISSLIGLRFSIKSLHIQIELHSLTKTPIQLRYKGQLASIPTNTSHKTNKNLHNLQNTLLHCFIPNINLCDKNTSQTCTDSCANIFDQISSSSMNNTRRNQFWPYALRGSVTLIIENATMETFENRIYRNLRQSIAKAVRKFCLKFQSTCLSKDTEFIRADHVIVQNYEEESADHRLFVAIFIKDPYRQTVALTNDQFLLALKRYQQDIYQDIKHQIHLPSNVLQHTSVDPIWLFYSTNHHNERMNGAVQKRKPEKDRLIISSPLRLATEEDEQISSTCYNESDTSQASTSAPTANLLPTKQPTAAPCSHYFNSRPSYFHSTIESAIKQRFDTDNEPIPFIDDNLSIAHSRKSSACWSDRTSLSSRFSLVWKAHSRRSGSQNRSTMSTSNDKRRKYTHRPSRYTFSAAHQSLPNDEL</sequence>
<protein>
    <recommendedName>
        <fullName evidence="6">CUB domain-containing protein</fullName>
    </recommendedName>
</protein>
<feature type="signal peptide" evidence="5">
    <location>
        <begin position="1"/>
        <end position="19"/>
    </location>
</feature>
<dbReference type="Gene3D" id="2.60.120.290">
    <property type="entry name" value="Spermadhesin, CUB domain"/>
    <property type="match status" value="4"/>
</dbReference>
<feature type="chain" id="PRO_5036226237" description="CUB domain-containing protein" evidence="5">
    <location>
        <begin position="20"/>
        <end position="1317"/>
    </location>
</feature>
<dbReference type="CDD" id="cd00041">
    <property type="entry name" value="CUB"/>
    <property type="match status" value="2"/>
</dbReference>
<keyword evidence="5" id="KW-0732">Signal</keyword>